<dbReference type="EMBL" id="JAAIUW010000009">
    <property type="protein sequence ID" value="KAF7815317.1"/>
    <property type="molecule type" value="Genomic_DNA"/>
</dbReference>
<dbReference type="Proteomes" id="UP000634136">
    <property type="component" value="Unassembled WGS sequence"/>
</dbReference>
<accession>A0A834WAJ7</accession>
<comment type="caution">
    <text evidence="2">The sequence shown here is derived from an EMBL/GenBank/DDBJ whole genome shotgun (WGS) entry which is preliminary data.</text>
</comment>
<organism evidence="2 3">
    <name type="scientific">Senna tora</name>
    <dbReference type="NCBI Taxonomy" id="362788"/>
    <lineage>
        <taxon>Eukaryota</taxon>
        <taxon>Viridiplantae</taxon>
        <taxon>Streptophyta</taxon>
        <taxon>Embryophyta</taxon>
        <taxon>Tracheophyta</taxon>
        <taxon>Spermatophyta</taxon>
        <taxon>Magnoliopsida</taxon>
        <taxon>eudicotyledons</taxon>
        <taxon>Gunneridae</taxon>
        <taxon>Pentapetalae</taxon>
        <taxon>rosids</taxon>
        <taxon>fabids</taxon>
        <taxon>Fabales</taxon>
        <taxon>Fabaceae</taxon>
        <taxon>Caesalpinioideae</taxon>
        <taxon>Cassia clade</taxon>
        <taxon>Senna</taxon>
    </lineage>
</organism>
<keyword evidence="3" id="KW-1185">Reference proteome</keyword>
<sequence length="168" mass="19576">MPRLQVKKNHTVTKRYPTRNKDCASESLMSPKKTIENKKTSHERDQPNMIKKEEEDLRLPNKEDDNKQEDIISKDLNNVRSSAHIDSENSSEKSPELLCIADYEIPGDIPNFQTLIVEFGRNMRIWRRFGQGSVVQEWNFFINEETKPGCDGEAVPRSILRDRREECA</sequence>
<reference evidence="2" key="1">
    <citation type="submission" date="2020-09" db="EMBL/GenBank/DDBJ databases">
        <title>Genome-Enabled Discovery of Anthraquinone Biosynthesis in Senna tora.</title>
        <authorList>
            <person name="Kang S.-H."/>
            <person name="Pandey R.P."/>
            <person name="Lee C.-M."/>
            <person name="Sim J.-S."/>
            <person name="Jeong J.-T."/>
            <person name="Choi B.-S."/>
            <person name="Jung M."/>
            <person name="Ginzburg D."/>
            <person name="Zhao K."/>
            <person name="Won S.Y."/>
            <person name="Oh T.-J."/>
            <person name="Yu Y."/>
            <person name="Kim N.-H."/>
            <person name="Lee O.R."/>
            <person name="Lee T.-H."/>
            <person name="Bashyal P."/>
            <person name="Kim T.-S."/>
            <person name="Lee W.-H."/>
            <person name="Kawkins C."/>
            <person name="Kim C.-K."/>
            <person name="Kim J.S."/>
            <person name="Ahn B.O."/>
            <person name="Rhee S.Y."/>
            <person name="Sohng J.K."/>
        </authorList>
    </citation>
    <scope>NUCLEOTIDE SEQUENCE</scope>
    <source>
        <tissue evidence="2">Leaf</tissue>
    </source>
</reference>
<feature type="compositionally biased region" description="Basic and acidic residues" evidence="1">
    <location>
        <begin position="33"/>
        <end position="73"/>
    </location>
</feature>
<proteinExistence type="predicted"/>
<name>A0A834WAJ7_9FABA</name>
<feature type="region of interest" description="Disordered" evidence="1">
    <location>
        <begin position="1"/>
        <end position="91"/>
    </location>
</feature>
<feature type="compositionally biased region" description="Basic residues" evidence="1">
    <location>
        <begin position="1"/>
        <end position="18"/>
    </location>
</feature>
<protein>
    <submittedName>
        <fullName evidence="2">Uncharacterized protein</fullName>
    </submittedName>
</protein>
<evidence type="ECO:0000256" key="1">
    <source>
        <dbReference type="SAM" id="MobiDB-lite"/>
    </source>
</evidence>
<evidence type="ECO:0000313" key="3">
    <source>
        <dbReference type="Proteomes" id="UP000634136"/>
    </source>
</evidence>
<gene>
    <name evidence="2" type="ORF">G2W53_029286</name>
</gene>
<evidence type="ECO:0000313" key="2">
    <source>
        <dbReference type="EMBL" id="KAF7815317.1"/>
    </source>
</evidence>
<dbReference type="AlphaFoldDB" id="A0A834WAJ7"/>